<dbReference type="CDD" id="cd06170">
    <property type="entry name" value="LuxR_C_like"/>
    <property type="match status" value="1"/>
</dbReference>
<sequence>MARDGARTELIGRRHERQVLDGLLAGVRTGRSEVLVLRGEAGIGKSELLRHLLERADGCRVVQAAGVQSEMELSYAGLHQLCAPLLEHMDDLPEPQRNALRTAFGLQLGEAPDRFLVGLSALSLLAGHVGDQPLVCVVDDAQWLDSVSAQTLQFVARRLVADSILLILAVREPTTREVLPGLPELVLRGLTESESRQLLDSVVTGPIDHGVRDRIVAETRGNPLALLELPRGLADVELAGGFTEPDARPLSSQIESGFVRRIGALPEETRQLLVLAAAEPAGDVTLIRRAGERLRIAVDDAVMDAEASGLIVFGTWARFRHPLVRSAAYRAVGATDRRRVHEALADAIDAQVHPDRRAWHLAGAVVGPDEDVAAELERSAERARARGGIAAAAAFLERSTELTPDPARRGIRALAAARAKFQAGAFEPARELVEAAELSCLDEVSAAQATLLRGQIMSAAKSAGAGLPLLLEAAKCLQPFDAVLARQTYRDAIYAALTAGRLARGGVRDVAEAVLSAPSHSDAPTREDMLLQGLSRVITEGYVHGAPALRRAVTAFRTEELSREDGLGWLPLVCRMAHNIWDFETWTVLSERLVELAREAGALAVLSSALLLRLSNRVFAGDLQGADSLVAEAQAIGEATGSSFFAHYGALVVEPFKGRESATRASIEVVTQDRLLLGEGKVLTATQWAAAVLHNGQGRYEEAYAAALRGCENPQELGLSLQSRVELVEAAVGLGRRADAVDEARTVEEMARASGTPWALGVAAGVRALMSEDQLADDLHRSAIDLLGTTQARMDSARARLRYGEWLRGQDRSADARTQLGQAHEVFTAVGAEAFAERARRELAAAGAKVDRRSAAAPAVLTDQESEIARLAHSGLTNPAIGARLLLSPHTVEWHLRKVFVKMGISSRKEISLERLDGGVAS</sequence>
<accession>A0A941B9T5</accession>
<keyword evidence="2" id="KW-0067">ATP-binding</keyword>
<evidence type="ECO:0000256" key="2">
    <source>
        <dbReference type="ARBA" id="ARBA00022840"/>
    </source>
</evidence>
<keyword evidence="5" id="KW-1185">Reference proteome</keyword>
<reference evidence="4 5" key="1">
    <citation type="submission" date="2021-04" db="EMBL/GenBank/DDBJ databases">
        <authorList>
            <person name="Tang X."/>
            <person name="Zhou X."/>
            <person name="Chen X."/>
            <person name="Cernava T."/>
            <person name="Zhang C."/>
        </authorList>
    </citation>
    <scope>NUCLEOTIDE SEQUENCE [LARGE SCALE GENOMIC DNA]</scope>
    <source>
        <strain evidence="4 5">BH-SS-21</strain>
    </source>
</reference>
<dbReference type="Gene3D" id="3.40.50.300">
    <property type="entry name" value="P-loop containing nucleotide triphosphate hydrolases"/>
    <property type="match status" value="1"/>
</dbReference>
<dbReference type="Pfam" id="PF13191">
    <property type="entry name" value="AAA_16"/>
    <property type="match status" value="1"/>
</dbReference>
<organism evidence="4 5">
    <name type="scientific">Streptomyces liliiviolaceus</name>
    <dbReference type="NCBI Taxonomy" id="2823109"/>
    <lineage>
        <taxon>Bacteria</taxon>
        <taxon>Bacillati</taxon>
        <taxon>Actinomycetota</taxon>
        <taxon>Actinomycetes</taxon>
        <taxon>Kitasatosporales</taxon>
        <taxon>Streptomycetaceae</taxon>
        <taxon>Streptomyces</taxon>
    </lineage>
</organism>
<dbReference type="EMBL" id="JAGPYQ010000001">
    <property type="protein sequence ID" value="MBQ0850408.1"/>
    <property type="molecule type" value="Genomic_DNA"/>
</dbReference>
<evidence type="ECO:0000313" key="5">
    <source>
        <dbReference type="Proteomes" id="UP000677413"/>
    </source>
</evidence>
<dbReference type="SMART" id="SM00421">
    <property type="entry name" value="HTH_LUXR"/>
    <property type="match status" value="1"/>
</dbReference>
<dbReference type="PANTHER" id="PTHR16305:SF35">
    <property type="entry name" value="TRANSCRIPTIONAL ACTIVATOR DOMAIN"/>
    <property type="match status" value="1"/>
</dbReference>
<dbReference type="PROSITE" id="PS50043">
    <property type="entry name" value="HTH_LUXR_2"/>
    <property type="match status" value="1"/>
</dbReference>
<dbReference type="Pfam" id="PF00196">
    <property type="entry name" value="GerE"/>
    <property type="match status" value="1"/>
</dbReference>
<dbReference type="Gene3D" id="1.10.10.10">
    <property type="entry name" value="Winged helix-like DNA-binding domain superfamily/Winged helix DNA-binding domain"/>
    <property type="match status" value="1"/>
</dbReference>
<dbReference type="SUPFAM" id="SSF52540">
    <property type="entry name" value="P-loop containing nucleoside triphosphate hydrolases"/>
    <property type="match status" value="1"/>
</dbReference>
<dbReference type="GO" id="GO:0005737">
    <property type="term" value="C:cytoplasm"/>
    <property type="evidence" value="ECO:0007669"/>
    <property type="project" value="TreeGrafter"/>
</dbReference>
<protein>
    <submittedName>
        <fullName evidence="4">AAA family ATPase</fullName>
    </submittedName>
</protein>
<dbReference type="GO" id="GO:0006355">
    <property type="term" value="P:regulation of DNA-templated transcription"/>
    <property type="evidence" value="ECO:0007669"/>
    <property type="project" value="InterPro"/>
</dbReference>
<comment type="caution">
    <text evidence="4">The sequence shown here is derived from an EMBL/GenBank/DDBJ whole genome shotgun (WGS) entry which is preliminary data.</text>
</comment>
<dbReference type="PRINTS" id="PR00038">
    <property type="entry name" value="HTHLUXR"/>
</dbReference>
<evidence type="ECO:0000256" key="1">
    <source>
        <dbReference type="ARBA" id="ARBA00022741"/>
    </source>
</evidence>
<gene>
    <name evidence="4" type="ORF">J8N05_19670</name>
</gene>
<evidence type="ECO:0000313" key="4">
    <source>
        <dbReference type="EMBL" id="MBQ0850408.1"/>
    </source>
</evidence>
<dbReference type="Proteomes" id="UP000677413">
    <property type="component" value="Unassembled WGS sequence"/>
</dbReference>
<dbReference type="InterPro" id="IPR036388">
    <property type="entry name" value="WH-like_DNA-bd_sf"/>
</dbReference>
<dbReference type="GO" id="GO:0004016">
    <property type="term" value="F:adenylate cyclase activity"/>
    <property type="evidence" value="ECO:0007669"/>
    <property type="project" value="TreeGrafter"/>
</dbReference>
<dbReference type="GO" id="GO:0003677">
    <property type="term" value="F:DNA binding"/>
    <property type="evidence" value="ECO:0007669"/>
    <property type="project" value="InterPro"/>
</dbReference>
<dbReference type="PANTHER" id="PTHR16305">
    <property type="entry name" value="TESTICULAR SOLUBLE ADENYLYL CYCLASE"/>
    <property type="match status" value="1"/>
</dbReference>
<dbReference type="InterPro" id="IPR016032">
    <property type="entry name" value="Sig_transdc_resp-reg_C-effctor"/>
</dbReference>
<proteinExistence type="predicted"/>
<evidence type="ECO:0000259" key="3">
    <source>
        <dbReference type="PROSITE" id="PS50043"/>
    </source>
</evidence>
<dbReference type="SUPFAM" id="SSF46894">
    <property type="entry name" value="C-terminal effector domain of the bipartite response regulators"/>
    <property type="match status" value="1"/>
</dbReference>
<dbReference type="GO" id="GO:0005524">
    <property type="term" value="F:ATP binding"/>
    <property type="evidence" value="ECO:0007669"/>
    <property type="project" value="UniProtKB-KW"/>
</dbReference>
<keyword evidence="1" id="KW-0547">Nucleotide-binding</keyword>
<feature type="domain" description="HTH luxR-type" evidence="3">
    <location>
        <begin position="854"/>
        <end position="919"/>
    </location>
</feature>
<dbReference type="InterPro" id="IPR041664">
    <property type="entry name" value="AAA_16"/>
</dbReference>
<dbReference type="InterPro" id="IPR027417">
    <property type="entry name" value="P-loop_NTPase"/>
</dbReference>
<dbReference type="RefSeq" id="WP_210884555.1">
    <property type="nucleotide sequence ID" value="NZ_JAGPYQ010000001.1"/>
</dbReference>
<dbReference type="AlphaFoldDB" id="A0A941B9T5"/>
<name>A0A941B9T5_9ACTN</name>
<dbReference type="InterPro" id="IPR000792">
    <property type="entry name" value="Tscrpt_reg_LuxR_C"/>
</dbReference>